<comment type="caution">
    <text evidence="1">The sequence shown here is derived from an EMBL/GenBank/DDBJ whole genome shotgun (WGS) entry which is preliminary data.</text>
</comment>
<gene>
    <name evidence="1" type="ORF">ACCO45_010781</name>
</gene>
<keyword evidence="2" id="KW-1185">Reference proteome</keyword>
<dbReference type="EMBL" id="JBGNUJ010000010">
    <property type="protein sequence ID" value="KAL3955218.1"/>
    <property type="molecule type" value="Genomic_DNA"/>
</dbReference>
<name>A0ACC4DGQ7_PURLI</name>
<sequence length="170" mass="18731">MHGPQSRFIWDTLIIPAGPGKGSTLLSVPAGYRRRTPTQPSPRQTTRSIPCRDLAPVDSGSQWRGRVLASRQPWHQDRQATQRRDSDIVMATPFSPARPFIPSHHSNSKSILVAQPPTRPDSTSRNGRRLSESRRWWPSMRRSVTSPFASAFEPGAGGSASALLGRARAS</sequence>
<proteinExistence type="predicted"/>
<evidence type="ECO:0000313" key="2">
    <source>
        <dbReference type="Proteomes" id="UP001638806"/>
    </source>
</evidence>
<reference evidence="1" key="1">
    <citation type="submission" date="2024-12" db="EMBL/GenBank/DDBJ databases">
        <title>Comparative genomics and development of molecular markers within Purpureocillium lilacinum and among Purpureocillium species.</title>
        <authorList>
            <person name="Yeh Z.-Y."/>
            <person name="Ni N.-T."/>
            <person name="Lo P.-H."/>
            <person name="Mushyakhwo K."/>
            <person name="Lin C.-F."/>
            <person name="Nai Y.-S."/>
        </authorList>
    </citation>
    <scope>NUCLEOTIDE SEQUENCE</scope>
    <source>
        <strain evidence="1">NCHU-NPUST-175</strain>
    </source>
</reference>
<evidence type="ECO:0000313" key="1">
    <source>
        <dbReference type="EMBL" id="KAL3955218.1"/>
    </source>
</evidence>
<organism evidence="1 2">
    <name type="scientific">Purpureocillium lilacinum</name>
    <name type="common">Paecilomyces lilacinus</name>
    <dbReference type="NCBI Taxonomy" id="33203"/>
    <lineage>
        <taxon>Eukaryota</taxon>
        <taxon>Fungi</taxon>
        <taxon>Dikarya</taxon>
        <taxon>Ascomycota</taxon>
        <taxon>Pezizomycotina</taxon>
        <taxon>Sordariomycetes</taxon>
        <taxon>Hypocreomycetidae</taxon>
        <taxon>Hypocreales</taxon>
        <taxon>Ophiocordycipitaceae</taxon>
        <taxon>Purpureocillium</taxon>
    </lineage>
</organism>
<dbReference type="Proteomes" id="UP001638806">
    <property type="component" value="Unassembled WGS sequence"/>
</dbReference>
<protein>
    <submittedName>
        <fullName evidence="1">Uncharacterized protein</fullName>
    </submittedName>
</protein>
<accession>A0ACC4DGQ7</accession>